<evidence type="ECO:0000256" key="1">
    <source>
        <dbReference type="ARBA" id="ARBA00022574"/>
    </source>
</evidence>
<comment type="caution">
    <text evidence="4">The sequence shown here is derived from an EMBL/GenBank/DDBJ whole genome shotgun (WGS) entry which is preliminary data.</text>
</comment>
<dbReference type="PROSITE" id="PS50294">
    <property type="entry name" value="WD_REPEATS_REGION"/>
    <property type="match status" value="1"/>
</dbReference>
<dbReference type="InterPro" id="IPR001680">
    <property type="entry name" value="WD40_rpt"/>
</dbReference>
<dbReference type="InterPro" id="IPR015943">
    <property type="entry name" value="WD40/YVTN_repeat-like_dom_sf"/>
</dbReference>
<keyword evidence="2" id="KW-0677">Repeat</keyword>
<name>A0AAU9IC65_9CILI</name>
<dbReference type="PROSITE" id="PS50082">
    <property type="entry name" value="WD_REPEATS_2"/>
    <property type="match status" value="1"/>
</dbReference>
<sequence length="114" mass="13188">MAIGFSQEFIYLWDFEDEKIISIFHSHKSGIKNVTFSYCENYLVSSGDDGIVKVWNISTLIEKRKPSRSLQKKAIFINREEIIGLDKGWTYLEWSSVGHNFADPDSLLKPIDKI</sequence>
<dbReference type="SUPFAM" id="SSF50978">
    <property type="entry name" value="WD40 repeat-like"/>
    <property type="match status" value="1"/>
</dbReference>
<proteinExistence type="predicted"/>
<evidence type="ECO:0000313" key="5">
    <source>
        <dbReference type="Proteomes" id="UP001162131"/>
    </source>
</evidence>
<gene>
    <name evidence="4" type="ORF">BSTOLATCC_MIC2770</name>
</gene>
<accession>A0AAU9IC65</accession>
<evidence type="ECO:0000256" key="2">
    <source>
        <dbReference type="ARBA" id="ARBA00022737"/>
    </source>
</evidence>
<dbReference type="PROSITE" id="PS00678">
    <property type="entry name" value="WD_REPEATS_1"/>
    <property type="match status" value="1"/>
</dbReference>
<keyword evidence="1 3" id="KW-0853">WD repeat</keyword>
<dbReference type="Pfam" id="PF00400">
    <property type="entry name" value="WD40"/>
    <property type="match status" value="1"/>
</dbReference>
<organism evidence="4 5">
    <name type="scientific">Blepharisma stoltei</name>
    <dbReference type="NCBI Taxonomy" id="1481888"/>
    <lineage>
        <taxon>Eukaryota</taxon>
        <taxon>Sar</taxon>
        <taxon>Alveolata</taxon>
        <taxon>Ciliophora</taxon>
        <taxon>Postciliodesmatophora</taxon>
        <taxon>Heterotrichea</taxon>
        <taxon>Heterotrichida</taxon>
        <taxon>Blepharismidae</taxon>
        <taxon>Blepharisma</taxon>
    </lineage>
</organism>
<evidence type="ECO:0000256" key="3">
    <source>
        <dbReference type="PROSITE-ProRule" id="PRU00221"/>
    </source>
</evidence>
<dbReference type="AlphaFoldDB" id="A0AAU9IC65"/>
<keyword evidence="5" id="KW-1185">Reference proteome</keyword>
<protein>
    <submittedName>
        <fullName evidence="4">Uncharacterized protein</fullName>
    </submittedName>
</protein>
<dbReference type="InterPro" id="IPR036322">
    <property type="entry name" value="WD40_repeat_dom_sf"/>
</dbReference>
<dbReference type="Proteomes" id="UP001162131">
    <property type="component" value="Unassembled WGS sequence"/>
</dbReference>
<dbReference type="EMBL" id="CAJZBQ010000003">
    <property type="protein sequence ID" value="CAG9311067.1"/>
    <property type="molecule type" value="Genomic_DNA"/>
</dbReference>
<dbReference type="SMART" id="SM00320">
    <property type="entry name" value="WD40"/>
    <property type="match status" value="1"/>
</dbReference>
<dbReference type="InterPro" id="IPR019775">
    <property type="entry name" value="WD40_repeat_CS"/>
</dbReference>
<feature type="repeat" description="WD" evidence="3">
    <location>
        <begin position="24"/>
        <end position="59"/>
    </location>
</feature>
<reference evidence="4" key="1">
    <citation type="submission" date="2021-09" db="EMBL/GenBank/DDBJ databases">
        <authorList>
            <consortium name="AG Swart"/>
            <person name="Singh M."/>
            <person name="Singh A."/>
            <person name="Seah K."/>
            <person name="Emmerich C."/>
        </authorList>
    </citation>
    <scope>NUCLEOTIDE SEQUENCE</scope>
    <source>
        <strain evidence="4">ATCC30299</strain>
    </source>
</reference>
<evidence type="ECO:0000313" key="4">
    <source>
        <dbReference type="EMBL" id="CAG9311067.1"/>
    </source>
</evidence>
<dbReference type="Gene3D" id="2.130.10.10">
    <property type="entry name" value="YVTN repeat-like/Quinoprotein amine dehydrogenase"/>
    <property type="match status" value="1"/>
</dbReference>